<protein>
    <submittedName>
        <fullName evidence="1">Uncharacterized protein</fullName>
    </submittedName>
</protein>
<evidence type="ECO:0000313" key="2">
    <source>
        <dbReference type="Proteomes" id="UP001634394"/>
    </source>
</evidence>
<keyword evidence="2" id="KW-1185">Reference proteome</keyword>
<dbReference type="Proteomes" id="UP001634394">
    <property type="component" value="Unassembled WGS sequence"/>
</dbReference>
<name>A0ABD3XIP5_SINWO</name>
<feature type="non-terminal residue" evidence="1">
    <location>
        <position position="64"/>
    </location>
</feature>
<gene>
    <name evidence="1" type="ORF">ACJMK2_024986</name>
</gene>
<comment type="caution">
    <text evidence="1">The sequence shown here is derived from an EMBL/GenBank/DDBJ whole genome shotgun (WGS) entry which is preliminary data.</text>
</comment>
<reference evidence="1 2" key="1">
    <citation type="submission" date="2024-11" db="EMBL/GenBank/DDBJ databases">
        <title>Chromosome-level genome assembly of the freshwater bivalve Anodonta woodiana.</title>
        <authorList>
            <person name="Chen X."/>
        </authorList>
    </citation>
    <scope>NUCLEOTIDE SEQUENCE [LARGE SCALE GENOMIC DNA]</scope>
    <source>
        <strain evidence="1">MN2024</strain>
        <tissue evidence="1">Gills</tissue>
    </source>
</reference>
<organism evidence="1 2">
    <name type="scientific">Sinanodonta woodiana</name>
    <name type="common">Chinese pond mussel</name>
    <name type="synonym">Anodonta woodiana</name>
    <dbReference type="NCBI Taxonomy" id="1069815"/>
    <lineage>
        <taxon>Eukaryota</taxon>
        <taxon>Metazoa</taxon>
        <taxon>Spiralia</taxon>
        <taxon>Lophotrochozoa</taxon>
        <taxon>Mollusca</taxon>
        <taxon>Bivalvia</taxon>
        <taxon>Autobranchia</taxon>
        <taxon>Heteroconchia</taxon>
        <taxon>Palaeoheterodonta</taxon>
        <taxon>Unionida</taxon>
        <taxon>Unionoidea</taxon>
        <taxon>Unionidae</taxon>
        <taxon>Unioninae</taxon>
        <taxon>Sinanodonta</taxon>
    </lineage>
</organism>
<evidence type="ECO:0000313" key="1">
    <source>
        <dbReference type="EMBL" id="KAL3884887.1"/>
    </source>
</evidence>
<proteinExistence type="predicted"/>
<sequence length="64" mass="7051">LAIISVILCTNNSTDHDKVCSSIENHTFTTGKDISFEVLIFSDGKTHACSRNIAKIIESQLKEI</sequence>
<accession>A0ABD3XIP5</accession>
<feature type="non-terminal residue" evidence="1">
    <location>
        <position position="1"/>
    </location>
</feature>
<dbReference type="EMBL" id="JBJQND010000002">
    <property type="protein sequence ID" value="KAL3884887.1"/>
    <property type="molecule type" value="Genomic_DNA"/>
</dbReference>
<dbReference type="AlphaFoldDB" id="A0ABD3XIP5"/>